<evidence type="ECO:0000313" key="12">
    <source>
        <dbReference type="Proteomes" id="UP000633619"/>
    </source>
</evidence>
<evidence type="ECO:0000256" key="5">
    <source>
        <dbReference type="ARBA" id="ARBA00022573"/>
    </source>
</evidence>
<evidence type="ECO:0000256" key="6">
    <source>
        <dbReference type="ARBA" id="ARBA00022898"/>
    </source>
</evidence>
<accession>A0A8I1DDD2</accession>
<evidence type="ECO:0000256" key="3">
    <source>
        <dbReference type="ARBA" id="ARBA00004953"/>
    </source>
</evidence>
<dbReference type="InterPro" id="IPR005860">
    <property type="entry name" value="CobD"/>
</dbReference>
<dbReference type="InterPro" id="IPR004838">
    <property type="entry name" value="NHTrfase_class1_PyrdxlP-BS"/>
</dbReference>
<comment type="catalytic activity">
    <reaction evidence="9">
        <text>O-phospho-L-threonine + H(+) = (R)-1-aminopropan-2-yl phosphate + CO2</text>
        <dbReference type="Rhea" id="RHEA:11492"/>
        <dbReference type="ChEBI" id="CHEBI:15378"/>
        <dbReference type="ChEBI" id="CHEBI:16526"/>
        <dbReference type="ChEBI" id="CHEBI:58563"/>
        <dbReference type="ChEBI" id="CHEBI:58675"/>
        <dbReference type="EC" id="4.1.1.81"/>
    </reaction>
</comment>
<dbReference type="SUPFAM" id="SSF53383">
    <property type="entry name" value="PLP-dependent transferases"/>
    <property type="match status" value="1"/>
</dbReference>
<dbReference type="GO" id="GO:0009236">
    <property type="term" value="P:cobalamin biosynthetic process"/>
    <property type="evidence" value="ECO:0007669"/>
    <property type="project" value="UniProtKB-UniPathway"/>
</dbReference>
<dbReference type="Pfam" id="PF00155">
    <property type="entry name" value="Aminotran_1_2"/>
    <property type="match status" value="1"/>
</dbReference>
<evidence type="ECO:0000256" key="9">
    <source>
        <dbReference type="ARBA" id="ARBA00048531"/>
    </source>
</evidence>
<evidence type="ECO:0000256" key="4">
    <source>
        <dbReference type="ARBA" id="ARBA00012285"/>
    </source>
</evidence>
<proteinExistence type="predicted"/>
<dbReference type="PANTHER" id="PTHR42885:SF1">
    <property type="entry name" value="THREONINE-PHOSPHATE DECARBOXYLASE"/>
    <property type="match status" value="1"/>
</dbReference>
<evidence type="ECO:0000256" key="1">
    <source>
        <dbReference type="ARBA" id="ARBA00001933"/>
    </source>
</evidence>
<organism evidence="11 12">
    <name type="scientific">Thermoactinomyces intermedius</name>
    <dbReference type="NCBI Taxonomy" id="2024"/>
    <lineage>
        <taxon>Bacteria</taxon>
        <taxon>Bacillati</taxon>
        <taxon>Bacillota</taxon>
        <taxon>Bacilli</taxon>
        <taxon>Bacillales</taxon>
        <taxon>Thermoactinomycetaceae</taxon>
        <taxon>Thermoactinomyces</taxon>
    </lineage>
</organism>
<keyword evidence="6" id="KW-0663">Pyridoxal phosphate</keyword>
<sequence length="381" mass="43689">MASLERFGHGGDLLTASELFSREQEEWIDFSSNIYPYGPPEIVKEVIRELVEEREMPVLSRYPDPACRGLKQAIARFHRISADMVLPGNGAAELIDLLIQAFRPSRVGVVDPSFVEYRQCARKRNIPVDHLVTGWEQQFLPSLEEMDRLLRRVDLVFIGYPNNPTGHLIDAGRMLEWIRRAGRYQTILVVDEAFMDFVEPKEDRSLISRVKEHPQLIVVRSMTKFFSLPGLRLGYLVADEAVISRIRALQVPWSVNGLAQMIGCAVLREEVYRPHARKVSGWLETERETMIRELNRLDGFQVFPGVANYLLVRMSVNGKNVSDLQFDLAREGLLIRSCSNYEGLEDDCFRIAVKKPEQNLLLRKTLEEWSRKEGGLSWASS</sequence>
<dbReference type="InterPro" id="IPR004839">
    <property type="entry name" value="Aminotransferase_I/II_large"/>
</dbReference>
<dbReference type="Gene3D" id="3.40.640.10">
    <property type="entry name" value="Type I PLP-dependent aspartate aminotransferase-like (Major domain)"/>
    <property type="match status" value="1"/>
</dbReference>
<keyword evidence="7 11" id="KW-0456">Lyase</keyword>
<evidence type="ECO:0000259" key="10">
    <source>
        <dbReference type="Pfam" id="PF00155"/>
    </source>
</evidence>
<comment type="caution">
    <text evidence="11">The sequence shown here is derived from an EMBL/GenBank/DDBJ whole genome shotgun (WGS) entry which is preliminary data.</text>
</comment>
<comment type="cofactor">
    <cofactor evidence="1">
        <name>pyridoxal 5'-phosphate</name>
        <dbReference type="ChEBI" id="CHEBI:597326"/>
    </cofactor>
</comment>
<evidence type="ECO:0000313" key="11">
    <source>
        <dbReference type="EMBL" id="MBH8593772.1"/>
    </source>
</evidence>
<name>A0A8I1DDD2_THEIN</name>
<reference evidence="11 12" key="1">
    <citation type="submission" date="2020-12" db="EMBL/GenBank/DDBJ databases">
        <title>WGS of Thermoactinomyces spp.</title>
        <authorList>
            <person name="Cheng K."/>
        </authorList>
    </citation>
    <scope>NUCLEOTIDE SEQUENCE [LARGE SCALE GENOMIC DNA]</scope>
    <source>
        <strain evidence="12">CICC 10671\DSM 43846</strain>
    </source>
</reference>
<comment type="pathway">
    <text evidence="3">Cofactor biosynthesis; adenosylcobalamin biosynthesis.</text>
</comment>
<dbReference type="InterPro" id="IPR015424">
    <property type="entry name" value="PyrdxlP-dep_Trfase"/>
</dbReference>
<dbReference type="EC" id="4.1.1.81" evidence="4"/>
<protein>
    <recommendedName>
        <fullName evidence="4">threonine-phosphate decarboxylase</fullName>
        <ecNumber evidence="4">4.1.1.81</ecNumber>
    </recommendedName>
    <alternativeName>
        <fullName evidence="8">L-threonine-O-3-phosphate decarboxylase</fullName>
    </alternativeName>
</protein>
<comment type="function">
    <text evidence="2">Decarboxylates L-threonine-O-3-phosphate to yield (R)-1-amino-2-propanol O-2-phosphate, the precursor for the linkage between the nucleotide loop and the corrin ring in cobalamin.</text>
</comment>
<feature type="domain" description="Aminotransferase class I/classII large" evidence="10">
    <location>
        <begin position="26"/>
        <end position="358"/>
    </location>
</feature>
<dbReference type="UniPathway" id="UPA00148"/>
<dbReference type="PANTHER" id="PTHR42885">
    <property type="entry name" value="HISTIDINOL-PHOSPHATE AMINOTRANSFERASE-RELATED"/>
    <property type="match status" value="1"/>
</dbReference>
<dbReference type="Gene3D" id="3.90.1150.10">
    <property type="entry name" value="Aspartate Aminotransferase, domain 1"/>
    <property type="match status" value="1"/>
</dbReference>
<dbReference type="AlphaFoldDB" id="A0A8I1DDD2"/>
<dbReference type="InterPro" id="IPR015422">
    <property type="entry name" value="PyrdxlP-dep_Trfase_small"/>
</dbReference>
<dbReference type="EMBL" id="JAECVW010000001">
    <property type="protein sequence ID" value="MBH8593772.1"/>
    <property type="molecule type" value="Genomic_DNA"/>
</dbReference>
<dbReference type="Proteomes" id="UP000633619">
    <property type="component" value="Unassembled WGS sequence"/>
</dbReference>
<dbReference type="InterPro" id="IPR015421">
    <property type="entry name" value="PyrdxlP-dep_Trfase_major"/>
</dbReference>
<dbReference type="PROSITE" id="PS00105">
    <property type="entry name" value="AA_TRANSFER_CLASS_1"/>
    <property type="match status" value="1"/>
</dbReference>
<dbReference type="RefSeq" id="WP_181731152.1">
    <property type="nucleotide sequence ID" value="NZ_JACEIR010000001.1"/>
</dbReference>
<evidence type="ECO:0000256" key="7">
    <source>
        <dbReference type="ARBA" id="ARBA00023239"/>
    </source>
</evidence>
<gene>
    <name evidence="11" type="ORF">I8U20_00330</name>
</gene>
<keyword evidence="5" id="KW-0169">Cobalamin biosynthesis</keyword>
<dbReference type="CDD" id="cd00609">
    <property type="entry name" value="AAT_like"/>
    <property type="match status" value="1"/>
</dbReference>
<keyword evidence="12" id="KW-1185">Reference proteome</keyword>
<evidence type="ECO:0000256" key="8">
    <source>
        <dbReference type="ARBA" id="ARBA00029996"/>
    </source>
</evidence>
<dbReference type="GO" id="GO:0048472">
    <property type="term" value="F:threonine-phosphate decarboxylase activity"/>
    <property type="evidence" value="ECO:0007669"/>
    <property type="project" value="UniProtKB-EC"/>
</dbReference>
<evidence type="ECO:0000256" key="2">
    <source>
        <dbReference type="ARBA" id="ARBA00003444"/>
    </source>
</evidence>
<dbReference type="NCBIfam" id="TIGR01140">
    <property type="entry name" value="L_thr_O3P_dcar"/>
    <property type="match status" value="1"/>
</dbReference>
<dbReference type="GO" id="GO:0030170">
    <property type="term" value="F:pyridoxal phosphate binding"/>
    <property type="evidence" value="ECO:0007669"/>
    <property type="project" value="InterPro"/>
</dbReference>